<reference evidence="11 12" key="1">
    <citation type="submission" date="2016-10" db="EMBL/GenBank/DDBJ databases">
        <authorList>
            <person name="Varghese N."/>
            <person name="Submissions S."/>
        </authorList>
    </citation>
    <scope>NUCLEOTIDE SEQUENCE [LARGE SCALE GENOMIC DNA]</scope>
    <source>
        <strain evidence="11 12">WCP15</strain>
    </source>
</reference>
<feature type="transmembrane region" description="Helical" evidence="9">
    <location>
        <begin position="159"/>
        <end position="181"/>
    </location>
</feature>
<feature type="transmembrane region" description="Helical" evidence="9">
    <location>
        <begin position="351"/>
        <end position="381"/>
    </location>
</feature>
<feature type="transmembrane region" description="Helical" evidence="9">
    <location>
        <begin position="95"/>
        <end position="118"/>
    </location>
</feature>
<keyword evidence="4 9" id="KW-0812">Transmembrane</keyword>
<comment type="similarity">
    <text evidence="2 9">Belongs to the ammonia transporter channel (TC 1.A.11.2) family.</text>
</comment>
<dbReference type="SUPFAM" id="SSF111352">
    <property type="entry name" value="Ammonium transporter"/>
    <property type="match status" value="1"/>
</dbReference>
<evidence type="ECO:0000256" key="7">
    <source>
        <dbReference type="ARBA" id="ARBA00023177"/>
    </source>
</evidence>
<protein>
    <recommendedName>
        <fullName evidence="8 9">Ammonium transporter</fullName>
    </recommendedName>
</protein>
<dbReference type="PANTHER" id="PTHR43029:SF10">
    <property type="entry name" value="AMMONIUM TRANSPORTER MEP2"/>
    <property type="match status" value="1"/>
</dbReference>
<keyword evidence="5 9" id="KW-1133">Transmembrane helix</keyword>
<comment type="subcellular location">
    <subcellularLocation>
        <location evidence="9">Cell membrane</location>
        <topology evidence="9">Multi-pass membrane protein</topology>
    </subcellularLocation>
    <subcellularLocation>
        <location evidence="1">Membrane</location>
        <topology evidence="1">Multi-pass membrane protein</topology>
    </subcellularLocation>
</comment>
<keyword evidence="6 9" id="KW-0472">Membrane</keyword>
<evidence type="ECO:0000256" key="1">
    <source>
        <dbReference type="ARBA" id="ARBA00004141"/>
    </source>
</evidence>
<feature type="transmembrane region" description="Helical" evidence="9">
    <location>
        <begin position="279"/>
        <end position="297"/>
    </location>
</feature>
<evidence type="ECO:0000259" key="10">
    <source>
        <dbReference type="Pfam" id="PF00909"/>
    </source>
</evidence>
<dbReference type="InterPro" id="IPR029020">
    <property type="entry name" value="Ammonium/urea_transptr"/>
</dbReference>
<dbReference type="PANTHER" id="PTHR43029">
    <property type="entry name" value="AMMONIUM TRANSPORTER MEP2"/>
    <property type="match status" value="1"/>
</dbReference>
<dbReference type="Proteomes" id="UP000199135">
    <property type="component" value="Unassembled WGS sequence"/>
</dbReference>
<keyword evidence="12" id="KW-1185">Reference proteome</keyword>
<evidence type="ECO:0000256" key="9">
    <source>
        <dbReference type="RuleBase" id="RU362002"/>
    </source>
</evidence>
<feature type="domain" description="Ammonium transporter AmtB-like" evidence="10">
    <location>
        <begin position="8"/>
        <end position="404"/>
    </location>
</feature>
<evidence type="ECO:0000256" key="2">
    <source>
        <dbReference type="ARBA" id="ARBA00005887"/>
    </source>
</evidence>
<feature type="transmembrane region" description="Helical" evidence="9">
    <location>
        <begin position="40"/>
        <end position="63"/>
    </location>
</feature>
<sequence>MNAADTGFVLLCAAFVLFMTPGLAFFYGGLGRRKNVVNNIMTSFFCIGVAIVMWFVLGFSLSFGTDVAGVIGSMQYPFMIGVEDATNGYAPSIPLMVYALFQMMFAVITPALIAGAIAGRMNFKALFLFVVLWTLVVYYPVAHMVWGGGLLAQMGSVDFAGGNVVHITSGVSALVLCLLLGRRQGYDEASYRVHNIPLVAIGVALLLFGWFGFNAGSALAANELAGHAFATTAVSSATAELSWLLMDVLHDGKPTLVGASTGLVIGLVAITPGCGFVPLWAALVIGFLASPLCFFAVSRIKKHFGYDDALDAFGCHGIGGIFGGVMTGVFATSQVNPAVRWDGLAFGQWELFAAQAASILITIAIAVAGTLVVAKVVSLVVPLRVSERDERVGLDISQHGERAYPSFNGLDD</sequence>
<comment type="caution">
    <text evidence="9">Lacks conserved residue(s) required for the propagation of feature annotation.</text>
</comment>
<feature type="transmembrane region" description="Helical" evidence="9">
    <location>
        <begin position="193"/>
        <end position="213"/>
    </location>
</feature>
<evidence type="ECO:0000256" key="4">
    <source>
        <dbReference type="ARBA" id="ARBA00022692"/>
    </source>
</evidence>
<gene>
    <name evidence="11" type="ORF">SAMN05216447_102148</name>
</gene>
<keyword evidence="3 9" id="KW-0813">Transport</keyword>
<dbReference type="EMBL" id="FNWT01000002">
    <property type="protein sequence ID" value="SEH43384.1"/>
    <property type="molecule type" value="Genomic_DNA"/>
</dbReference>
<evidence type="ECO:0000313" key="11">
    <source>
        <dbReference type="EMBL" id="SEH43384.1"/>
    </source>
</evidence>
<dbReference type="RefSeq" id="WP_078687030.1">
    <property type="nucleotide sequence ID" value="NZ_FNWT01000002.1"/>
</dbReference>
<evidence type="ECO:0000313" key="12">
    <source>
        <dbReference type="Proteomes" id="UP000199135"/>
    </source>
</evidence>
<dbReference type="Gene3D" id="1.10.3430.10">
    <property type="entry name" value="Ammonium transporter AmtB like domains"/>
    <property type="match status" value="1"/>
</dbReference>
<accession>A0A1H6IAW4</accession>
<dbReference type="InterPro" id="IPR001905">
    <property type="entry name" value="Ammonium_transpt"/>
</dbReference>
<comment type="caution">
    <text evidence="11">The sequence shown here is derived from an EMBL/GenBank/DDBJ whole genome shotgun (WGS) entry which is preliminary data.</text>
</comment>
<organism evidence="11 12">
    <name type="scientific">Parafannyhessea umbonata</name>
    <dbReference type="NCBI Taxonomy" id="604330"/>
    <lineage>
        <taxon>Bacteria</taxon>
        <taxon>Bacillati</taxon>
        <taxon>Actinomycetota</taxon>
        <taxon>Coriobacteriia</taxon>
        <taxon>Coriobacteriales</taxon>
        <taxon>Atopobiaceae</taxon>
        <taxon>Parafannyhessea</taxon>
    </lineage>
</organism>
<keyword evidence="7 9" id="KW-0924">Ammonia transport</keyword>
<dbReference type="PROSITE" id="PS01219">
    <property type="entry name" value="AMMONIUM_TRANSP"/>
    <property type="match status" value="1"/>
</dbReference>
<feature type="transmembrane region" description="Helical" evidence="9">
    <location>
        <begin position="6"/>
        <end position="28"/>
    </location>
</feature>
<evidence type="ECO:0000256" key="6">
    <source>
        <dbReference type="ARBA" id="ARBA00023136"/>
    </source>
</evidence>
<proteinExistence type="inferred from homology"/>
<dbReference type="InterPro" id="IPR018047">
    <property type="entry name" value="Ammonium_transpt_CS"/>
</dbReference>
<evidence type="ECO:0000256" key="5">
    <source>
        <dbReference type="ARBA" id="ARBA00022989"/>
    </source>
</evidence>
<dbReference type="InterPro" id="IPR024041">
    <property type="entry name" value="NH4_transpt_AmtB-like_dom"/>
</dbReference>
<feature type="transmembrane region" description="Helical" evidence="9">
    <location>
        <begin position="309"/>
        <end position="331"/>
    </location>
</feature>
<feature type="transmembrane region" description="Helical" evidence="9">
    <location>
        <begin position="125"/>
        <end position="147"/>
    </location>
</feature>
<evidence type="ECO:0000256" key="8">
    <source>
        <dbReference type="ARBA" id="ARBA00050025"/>
    </source>
</evidence>
<dbReference type="NCBIfam" id="TIGR00836">
    <property type="entry name" value="amt"/>
    <property type="match status" value="1"/>
</dbReference>
<name>A0A1H6IAW4_9ACTN</name>
<evidence type="ECO:0000256" key="3">
    <source>
        <dbReference type="ARBA" id="ARBA00022448"/>
    </source>
</evidence>
<dbReference type="Pfam" id="PF00909">
    <property type="entry name" value="Ammonium_transp"/>
    <property type="match status" value="1"/>
</dbReference>